<dbReference type="Proteomes" id="UP000053586">
    <property type="component" value="Unassembled WGS sequence"/>
</dbReference>
<evidence type="ECO:0000313" key="1">
    <source>
        <dbReference type="EMBL" id="GAB55767.1"/>
    </source>
</evidence>
<evidence type="ECO:0000313" key="2">
    <source>
        <dbReference type="Proteomes" id="UP000053586"/>
    </source>
</evidence>
<accession>H5TBU0</accession>
<sequence length="59" mass="6164">MLEFATAQSASGRQLIPNASDVIDVDVSIDAAIKTDAATKPDANISEYFYAKTVLSASA</sequence>
<dbReference type="EMBL" id="BAET01000014">
    <property type="protein sequence ID" value="GAB55767.1"/>
    <property type="molecule type" value="Genomic_DNA"/>
</dbReference>
<reference evidence="1 2" key="1">
    <citation type="journal article" date="2012" name="J. Bacteriol.">
        <title>Genome sequence of proteorhodopsin-containing sea ice bacterium Glaciecola punicea ACAM 611T.</title>
        <authorList>
            <person name="Qin Q.-L."/>
            <person name="Xie B.-B."/>
            <person name="Shu Y.-L."/>
            <person name="Rong J.-C."/>
            <person name="Zhao D.-L."/>
            <person name="Zhang X.-Y."/>
            <person name="Chen X.-L."/>
            <person name="Zhou B.-C."/>
            <person name="Zhanga Y.-Z."/>
        </authorList>
    </citation>
    <scope>NUCLEOTIDE SEQUENCE [LARGE SCALE GENOMIC DNA]</scope>
    <source>
        <strain evidence="1 2">ACAM 611</strain>
    </source>
</reference>
<name>H5TBU0_9ALTE</name>
<organism evidence="1 2">
    <name type="scientific">Glaciecola punicea ACAM 611</name>
    <dbReference type="NCBI Taxonomy" id="1121923"/>
    <lineage>
        <taxon>Bacteria</taxon>
        <taxon>Pseudomonadati</taxon>
        <taxon>Pseudomonadota</taxon>
        <taxon>Gammaproteobacteria</taxon>
        <taxon>Alteromonadales</taxon>
        <taxon>Alteromonadaceae</taxon>
        <taxon>Glaciecola</taxon>
    </lineage>
</organism>
<dbReference type="AlphaFoldDB" id="H5TBU0"/>
<reference evidence="1 2" key="2">
    <citation type="journal article" date="2017" name="Antonie Van Leeuwenhoek">
        <title>Rhizobium rhizosphaerae sp. nov., a novel species isolated from rice rhizosphere.</title>
        <authorList>
            <person name="Zhao J.J."/>
            <person name="Zhang J."/>
            <person name="Zhang R.J."/>
            <person name="Zhang C.W."/>
            <person name="Yin H.Q."/>
            <person name="Zhang X.X."/>
        </authorList>
    </citation>
    <scope>NUCLEOTIDE SEQUENCE [LARGE SCALE GENOMIC DNA]</scope>
    <source>
        <strain evidence="1 2">ACAM 611</strain>
    </source>
</reference>
<proteinExistence type="predicted"/>
<dbReference type="STRING" id="56804.BAE46_09500"/>
<keyword evidence="2" id="KW-1185">Reference proteome</keyword>
<protein>
    <submittedName>
        <fullName evidence="1">Uncharacterized protein</fullName>
    </submittedName>
</protein>
<dbReference type="RefSeq" id="WP_006005167.1">
    <property type="nucleotide sequence ID" value="NZ_BAET01000014.1"/>
</dbReference>
<gene>
    <name evidence="1" type="ORF">GPUN_1650</name>
</gene>
<comment type="caution">
    <text evidence="1">The sequence shown here is derived from an EMBL/GenBank/DDBJ whole genome shotgun (WGS) entry which is preliminary data.</text>
</comment>